<dbReference type="Pfam" id="PF01944">
    <property type="entry name" value="SpoIIM"/>
    <property type="match status" value="1"/>
</dbReference>
<gene>
    <name evidence="3" type="ORF">PBT88_08015</name>
</gene>
<dbReference type="Proteomes" id="UP001210865">
    <property type="component" value="Chromosome"/>
</dbReference>
<evidence type="ECO:0000256" key="1">
    <source>
        <dbReference type="SAM" id="MobiDB-lite"/>
    </source>
</evidence>
<keyword evidence="2" id="KW-1133">Transmembrane helix</keyword>
<keyword evidence="2" id="KW-0812">Transmembrane</keyword>
<sequence length="348" mass="37792">MALTLPFRRKRDPDPPAPVQRRLDPLPSARFRAEREADWRRLDALLSKVEKRSAAALTDEELLALPTLYRATVSALAVARETSLDRALIDYLEGLSTRAYFFLYGVRGRIGPRIAAFFRHDWPAAVLSLWRETVGSVLLLVAGTIAGYALVASDSNWFMALAGGMAQGRSPSATTQQLRDILYKGGTDGLEGLATFLFTHNAQISLLCFALGFLLAVPSTILILMNGLTLGAFLALYADRGLAGELVGWLFVHGTTELFAITLAGAAGIRIGWAVAFPGRLSRLDGMAAAGRQSGTVMAGVVVMLFVAALLEGFVRQLVTIDWLRYLIGGAMLALWLAYFYGPAGRRR</sequence>
<evidence type="ECO:0000313" key="3">
    <source>
        <dbReference type="EMBL" id="WBO24042.1"/>
    </source>
</evidence>
<organism evidence="3 4">
    <name type="scientific">Sphingomonas abietis</name>
    <dbReference type="NCBI Taxonomy" id="3012344"/>
    <lineage>
        <taxon>Bacteria</taxon>
        <taxon>Pseudomonadati</taxon>
        <taxon>Pseudomonadota</taxon>
        <taxon>Alphaproteobacteria</taxon>
        <taxon>Sphingomonadales</taxon>
        <taxon>Sphingomonadaceae</taxon>
        <taxon>Sphingomonas</taxon>
    </lineage>
</organism>
<dbReference type="EMBL" id="CP115174">
    <property type="protein sequence ID" value="WBO24042.1"/>
    <property type="molecule type" value="Genomic_DNA"/>
</dbReference>
<protein>
    <submittedName>
        <fullName evidence="3">Stage II sporulation protein M</fullName>
    </submittedName>
</protein>
<keyword evidence="4" id="KW-1185">Reference proteome</keyword>
<dbReference type="PANTHER" id="PTHR35337:SF1">
    <property type="entry name" value="SLR1478 PROTEIN"/>
    <property type="match status" value="1"/>
</dbReference>
<feature type="transmembrane region" description="Helical" evidence="2">
    <location>
        <begin position="258"/>
        <end position="277"/>
    </location>
</feature>
<evidence type="ECO:0000256" key="2">
    <source>
        <dbReference type="SAM" id="Phobius"/>
    </source>
</evidence>
<name>A0ABY7NR66_9SPHN</name>
<feature type="transmembrane region" description="Helical" evidence="2">
    <location>
        <begin position="129"/>
        <end position="151"/>
    </location>
</feature>
<feature type="transmembrane region" description="Helical" evidence="2">
    <location>
        <begin position="289"/>
        <end position="311"/>
    </location>
</feature>
<dbReference type="InterPro" id="IPR002798">
    <property type="entry name" value="SpoIIM-like"/>
</dbReference>
<keyword evidence="2" id="KW-0472">Membrane</keyword>
<feature type="transmembrane region" description="Helical" evidence="2">
    <location>
        <begin position="193"/>
        <end position="214"/>
    </location>
</feature>
<dbReference type="PANTHER" id="PTHR35337">
    <property type="entry name" value="SLR1478 PROTEIN"/>
    <property type="match status" value="1"/>
</dbReference>
<proteinExistence type="predicted"/>
<evidence type="ECO:0000313" key="4">
    <source>
        <dbReference type="Proteomes" id="UP001210865"/>
    </source>
</evidence>
<feature type="transmembrane region" description="Helical" evidence="2">
    <location>
        <begin position="323"/>
        <end position="342"/>
    </location>
</feature>
<feature type="transmembrane region" description="Helical" evidence="2">
    <location>
        <begin position="221"/>
        <end position="238"/>
    </location>
</feature>
<accession>A0ABY7NR66</accession>
<reference evidence="3 4" key="1">
    <citation type="submission" date="2022-12" db="EMBL/GenBank/DDBJ databases">
        <title>Sphingomonas abieness sp. nov., an endophytic bacterium isolated from Abies koreana.</title>
        <authorList>
            <person name="Jiang L."/>
            <person name="Lee J."/>
        </authorList>
    </citation>
    <scope>NUCLEOTIDE SEQUENCE [LARGE SCALE GENOMIC DNA]</scope>
    <source>
        <strain evidence="4">PAMB 00755</strain>
    </source>
</reference>
<feature type="region of interest" description="Disordered" evidence="1">
    <location>
        <begin position="1"/>
        <end position="23"/>
    </location>
</feature>
<dbReference type="RefSeq" id="WP_270078671.1">
    <property type="nucleotide sequence ID" value="NZ_CP115174.1"/>
</dbReference>